<sequence length="216" mass="23707">MAGSRVKHTQGGDTREVILDAAERLFAEHGAAAVSNRQVSEAAGQANNFAVGYHFGTKNDLVLAIVRRHVPSIERRREEMLAEIKGSSDLRDWLACLVRPTVDHIASLGSPSWYARFSAQVMTDPALRKLVIDELIATPAMQETIAGLERLRPIWPEEVLQERGDMSRHLIVHMCAERERALQAGSATPRATWDAAAVGLVDALVGLWTAPVTRAK</sequence>
<feature type="DNA-binding region" description="H-T-H motif" evidence="4">
    <location>
        <begin position="36"/>
        <end position="55"/>
    </location>
</feature>
<dbReference type="AlphaFoldDB" id="A0A2L0ET21"/>
<dbReference type="GO" id="GO:0000976">
    <property type="term" value="F:transcription cis-regulatory region binding"/>
    <property type="evidence" value="ECO:0007669"/>
    <property type="project" value="TreeGrafter"/>
</dbReference>
<reference evidence="6 7" key="1">
    <citation type="submission" date="2015-09" db="EMBL/GenBank/DDBJ databases">
        <title>Sorangium comparison.</title>
        <authorList>
            <person name="Zaburannyi N."/>
            <person name="Bunk B."/>
            <person name="Overmann J."/>
            <person name="Mueller R."/>
        </authorList>
    </citation>
    <scope>NUCLEOTIDE SEQUENCE [LARGE SCALE GENOMIC DNA]</scope>
    <source>
        <strain evidence="6 7">So ce26</strain>
    </source>
</reference>
<dbReference type="PANTHER" id="PTHR30055:SF234">
    <property type="entry name" value="HTH-TYPE TRANSCRIPTIONAL REGULATOR BETI"/>
    <property type="match status" value="1"/>
</dbReference>
<evidence type="ECO:0000256" key="2">
    <source>
        <dbReference type="ARBA" id="ARBA00023125"/>
    </source>
</evidence>
<dbReference type="Pfam" id="PF17939">
    <property type="entry name" value="TetR_C_30"/>
    <property type="match status" value="1"/>
</dbReference>
<dbReference type="InterPro" id="IPR050109">
    <property type="entry name" value="HTH-type_TetR-like_transc_reg"/>
</dbReference>
<organism evidence="6 7">
    <name type="scientific">Sorangium cellulosum</name>
    <name type="common">Polyangium cellulosum</name>
    <dbReference type="NCBI Taxonomy" id="56"/>
    <lineage>
        <taxon>Bacteria</taxon>
        <taxon>Pseudomonadati</taxon>
        <taxon>Myxococcota</taxon>
        <taxon>Polyangia</taxon>
        <taxon>Polyangiales</taxon>
        <taxon>Polyangiaceae</taxon>
        <taxon>Sorangium</taxon>
    </lineage>
</organism>
<accession>A0A2L0ET21</accession>
<protein>
    <submittedName>
        <fullName evidence="6">TetR family transcriptional regulator</fullName>
    </submittedName>
</protein>
<dbReference type="EMBL" id="CP012673">
    <property type="protein sequence ID" value="AUX42430.1"/>
    <property type="molecule type" value="Genomic_DNA"/>
</dbReference>
<evidence type="ECO:0000256" key="4">
    <source>
        <dbReference type="PROSITE-ProRule" id="PRU00335"/>
    </source>
</evidence>
<dbReference type="SUPFAM" id="SSF46689">
    <property type="entry name" value="Homeodomain-like"/>
    <property type="match status" value="1"/>
</dbReference>
<dbReference type="InterPro" id="IPR009057">
    <property type="entry name" value="Homeodomain-like_sf"/>
</dbReference>
<dbReference type="Pfam" id="PF00440">
    <property type="entry name" value="TetR_N"/>
    <property type="match status" value="1"/>
</dbReference>
<evidence type="ECO:0000259" key="5">
    <source>
        <dbReference type="PROSITE" id="PS50977"/>
    </source>
</evidence>
<name>A0A2L0ET21_SORCE</name>
<dbReference type="PROSITE" id="PS50977">
    <property type="entry name" value="HTH_TETR_2"/>
    <property type="match status" value="1"/>
</dbReference>
<proteinExistence type="predicted"/>
<dbReference type="RefSeq" id="WP_104981248.1">
    <property type="nucleotide sequence ID" value="NZ_CP012673.1"/>
</dbReference>
<evidence type="ECO:0000313" key="6">
    <source>
        <dbReference type="EMBL" id="AUX42430.1"/>
    </source>
</evidence>
<keyword evidence="2 4" id="KW-0238">DNA-binding</keyword>
<dbReference type="GO" id="GO:0003700">
    <property type="term" value="F:DNA-binding transcription factor activity"/>
    <property type="evidence" value="ECO:0007669"/>
    <property type="project" value="TreeGrafter"/>
</dbReference>
<dbReference type="PANTHER" id="PTHR30055">
    <property type="entry name" value="HTH-TYPE TRANSCRIPTIONAL REGULATOR RUTR"/>
    <property type="match status" value="1"/>
</dbReference>
<keyword evidence="3" id="KW-0804">Transcription</keyword>
<evidence type="ECO:0000256" key="1">
    <source>
        <dbReference type="ARBA" id="ARBA00023015"/>
    </source>
</evidence>
<dbReference type="OrthoDB" id="9790413at2"/>
<dbReference type="Gene3D" id="1.10.357.10">
    <property type="entry name" value="Tetracycline Repressor, domain 2"/>
    <property type="match status" value="1"/>
</dbReference>
<evidence type="ECO:0000313" key="7">
    <source>
        <dbReference type="Proteomes" id="UP000238348"/>
    </source>
</evidence>
<dbReference type="Proteomes" id="UP000238348">
    <property type="component" value="Chromosome"/>
</dbReference>
<evidence type="ECO:0000256" key="3">
    <source>
        <dbReference type="ARBA" id="ARBA00023163"/>
    </source>
</evidence>
<dbReference type="InterPro" id="IPR041586">
    <property type="entry name" value="PsrA_TetR_C"/>
</dbReference>
<dbReference type="InterPro" id="IPR001647">
    <property type="entry name" value="HTH_TetR"/>
</dbReference>
<keyword evidence="1" id="KW-0805">Transcription regulation</keyword>
<feature type="domain" description="HTH tetR-type" evidence="5">
    <location>
        <begin position="12"/>
        <end position="73"/>
    </location>
</feature>
<gene>
    <name evidence="6" type="primary">tetR</name>
    <name evidence="6" type="ORF">SOCE26_038620</name>
</gene>